<comment type="caution">
    <text evidence="13">The sequence shown here is derived from an EMBL/GenBank/DDBJ whole genome shotgun (WGS) entry which is preliminary data.</text>
</comment>
<evidence type="ECO:0000256" key="3">
    <source>
        <dbReference type="ARBA" id="ARBA00022448"/>
    </source>
</evidence>
<feature type="domain" description="ABC transporter" evidence="11">
    <location>
        <begin position="453"/>
        <end position="701"/>
    </location>
</feature>
<feature type="compositionally biased region" description="Basic and acidic residues" evidence="9">
    <location>
        <begin position="64"/>
        <end position="82"/>
    </location>
</feature>
<feature type="transmembrane region" description="Helical" evidence="10">
    <location>
        <begin position="342"/>
        <end position="362"/>
    </location>
</feature>
<evidence type="ECO:0000259" key="12">
    <source>
        <dbReference type="PROSITE" id="PS50929"/>
    </source>
</evidence>
<evidence type="ECO:0000256" key="8">
    <source>
        <dbReference type="ARBA" id="ARBA00023136"/>
    </source>
</evidence>
<evidence type="ECO:0000313" key="13">
    <source>
        <dbReference type="EMBL" id="KAG0249016.1"/>
    </source>
</evidence>
<gene>
    <name evidence="13" type="primary">ABCC1_2</name>
    <name evidence="13" type="ORF">DFQ27_000462</name>
</gene>
<evidence type="ECO:0000259" key="11">
    <source>
        <dbReference type="PROSITE" id="PS50893"/>
    </source>
</evidence>
<dbReference type="OrthoDB" id="6500128at2759"/>
<dbReference type="GO" id="GO:0140359">
    <property type="term" value="F:ABC-type transporter activity"/>
    <property type="evidence" value="ECO:0007669"/>
    <property type="project" value="InterPro"/>
</dbReference>
<dbReference type="InterPro" id="IPR036640">
    <property type="entry name" value="ABC1_TM_sf"/>
</dbReference>
<keyword evidence="8 10" id="KW-0472">Membrane</keyword>
<keyword evidence="3" id="KW-0813">Transport</keyword>
<dbReference type="Proteomes" id="UP000807716">
    <property type="component" value="Unassembled WGS sequence"/>
</dbReference>
<dbReference type="PROSITE" id="PS50893">
    <property type="entry name" value="ABC_TRANSPORTER_2"/>
    <property type="match status" value="1"/>
</dbReference>
<accession>A0A9P6TVJ2</accession>
<comment type="similarity">
    <text evidence="2">Belongs to the ABC transporter superfamily. ABCC family. Conjugate transporter (TC 3.A.1.208) subfamily.</text>
</comment>
<organism evidence="13 14">
    <name type="scientific">Actinomortierella ambigua</name>
    <dbReference type="NCBI Taxonomy" id="1343610"/>
    <lineage>
        <taxon>Eukaryota</taxon>
        <taxon>Fungi</taxon>
        <taxon>Fungi incertae sedis</taxon>
        <taxon>Mucoromycota</taxon>
        <taxon>Mortierellomycotina</taxon>
        <taxon>Mortierellomycetes</taxon>
        <taxon>Mortierellales</taxon>
        <taxon>Mortierellaceae</taxon>
        <taxon>Actinomortierella</taxon>
    </lineage>
</organism>
<keyword evidence="14" id="KW-1185">Reference proteome</keyword>
<evidence type="ECO:0000256" key="6">
    <source>
        <dbReference type="ARBA" id="ARBA00022840"/>
    </source>
</evidence>
<feature type="transmembrane region" description="Helical" evidence="10">
    <location>
        <begin position="374"/>
        <end position="392"/>
    </location>
</feature>
<reference evidence="13" key="1">
    <citation type="journal article" date="2020" name="Fungal Divers.">
        <title>Resolving the Mortierellaceae phylogeny through synthesis of multi-gene phylogenetics and phylogenomics.</title>
        <authorList>
            <person name="Vandepol N."/>
            <person name="Liber J."/>
            <person name="Desiro A."/>
            <person name="Na H."/>
            <person name="Kennedy M."/>
            <person name="Barry K."/>
            <person name="Grigoriev I.V."/>
            <person name="Miller A.N."/>
            <person name="O'Donnell K."/>
            <person name="Stajich J.E."/>
            <person name="Bonito G."/>
        </authorList>
    </citation>
    <scope>NUCLEOTIDE SEQUENCE</scope>
    <source>
        <strain evidence="13">BC1065</strain>
    </source>
</reference>
<feature type="transmembrane region" description="Helical" evidence="10">
    <location>
        <begin position="159"/>
        <end position="184"/>
    </location>
</feature>
<dbReference type="PANTHER" id="PTHR24223:SF456">
    <property type="entry name" value="MULTIDRUG RESISTANCE-ASSOCIATED PROTEIN LETHAL(2)03659"/>
    <property type="match status" value="1"/>
</dbReference>
<keyword evidence="6" id="KW-0067">ATP-binding</keyword>
<evidence type="ECO:0000256" key="9">
    <source>
        <dbReference type="SAM" id="MobiDB-lite"/>
    </source>
</evidence>
<dbReference type="PANTHER" id="PTHR24223">
    <property type="entry name" value="ATP-BINDING CASSETTE SUB-FAMILY C"/>
    <property type="match status" value="1"/>
</dbReference>
<sequence>MRDGRIDQIGSYQELMEDPSHDGFRTLVAEYGGATVATAAAGLSHNETRRKDMKAVIGKTAPSADKEAIVEDHTRSSKDNDNCHSTTTPTTESILSSTSMATSDNTKPDSEAAGKQIVKEERKYGAITLQSYRNFFRTIGSAVWCGVFGAYILQQAASIAIYVGLVFGQMLLFYLASAMLAISVAKTGEVLHRDALVSVLRARMVFFETTPLGRILTRFSKDVDSIDDTLHSCMNDYFSSVFSLFGILTLVVIVIPWMILVVPPLGGLYYFLSVFSRATTRELKRLDSVKRADMVSFQSASLAGIETMRAFEGSMAQCIAQSRAKQDASNSINSAMQHSARWSALNGMMVGILTTFVAALIIMTARYSITTGQAGLVLSYLIQVGILLTWALQRFTNMEMAMNSAERLDEYIHTLNHEEEEDSLSSCFSSASIVPSTTKTHSVDPEWPQHGHIRFTKVWMRYRPELPWSLENVSFEIKAGEKVGVVGRTGAGKSSLIQVLFRLVEVESSPESVGVRDENWDERDGEKAVTGASVNEAAILVDGQRIDQIALAELRSRMAIIPQDPTLFEGTIRFNLDPLSRFSDDELWRALEMAELKSYVQDQEGGLEAPVAAQGENLSVGQRQLVCLARALLIKSKVVVLDEGIFSKHGKIRRYCPYLHLLPYWSILTYILRFCQPSDCTFSDGKCGPGNRRIDPESNPRRPR</sequence>
<dbReference type="GO" id="GO:0005524">
    <property type="term" value="F:ATP binding"/>
    <property type="evidence" value="ECO:0007669"/>
    <property type="project" value="UniProtKB-KW"/>
</dbReference>
<dbReference type="CDD" id="cd03244">
    <property type="entry name" value="ABCC_MRP_domain2"/>
    <property type="match status" value="1"/>
</dbReference>
<dbReference type="GO" id="GO:0016887">
    <property type="term" value="F:ATP hydrolysis activity"/>
    <property type="evidence" value="ECO:0007669"/>
    <property type="project" value="InterPro"/>
</dbReference>
<proteinExistence type="inferred from homology"/>
<dbReference type="InterPro" id="IPR050173">
    <property type="entry name" value="ABC_transporter_C-like"/>
</dbReference>
<dbReference type="InterPro" id="IPR011527">
    <property type="entry name" value="ABC1_TM_dom"/>
</dbReference>
<evidence type="ECO:0000256" key="10">
    <source>
        <dbReference type="SAM" id="Phobius"/>
    </source>
</evidence>
<evidence type="ECO:0000256" key="7">
    <source>
        <dbReference type="ARBA" id="ARBA00022989"/>
    </source>
</evidence>
<feature type="transmembrane region" description="Helical" evidence="10">
    <location>
        <begin position="241"/>
        <end position="262"/>
    </location>
</feature>
<dbReference type="Gene3D" id="1.20.1560.10">
    <property type="entry name" value="ABC transporter type 1, transmembrane domain"/>
    <property type="match status" value="1"/>
</dbReference>
<feature type="compositionally biased region" description="Polar residues" evidence="9">
    <location>
        <begin position="83"/>
        <end position="105"/>
    </location>
</feature>
<dbReference type="GO" id="GO:0016020">
    <property type="term" value="C:membrane"/>
    <property type="evidence" value="ECO:0007669"/>
    <property type="project" value="UniProtKB-SubCell"/>
</dbReference>
<feature type="domain" description="ABC transmembrane type-1" evidence="12">
    <location>
        <begin position="159"/>
        <end position="400"/>
    </location>
</feature>
<protein>
    <submittedName>
        <fullName evidence="13">Multidrug resistance-associated protein 1</fullName>
    </submittedName>
</protein>
<dbReference type="InterPro" id="IPR027417">
    <property type="entry name" value="P-loop_NTPase"/>
</dbReference>
<dbReference type="Pfam" id="PF00664">
    <property type="entry name" value="ABC_membrane"/>
    <property type="match status" value="1"/>
</dbReference>
<feature type="region of interest" description="Disordered" evidence="9">
    <location>
        <begin position="57"/>
        <end position="114"/>
    </location>
</feature>
<evidence type="ECO:0000256" key="4">
    <source>
        <dbReference type="ARBA" id="ARBA00022692"/>
    </source>
</evidence>
<dbReference type="PROSITE" id="PS00211">
    <property type="entry name" value="ABC_TRANSPORTER_1"/>
    <property type="match status" value="1"/>
</dbReference>
<keyword evidence="7 10" id="KW-1133">Transmembrane helix</keyword>
<evidence type="ECO:0000256" key="2">
    <source>
        <dbReference type="ARBA" id="ARBA00009726"/>
    </source>
</evidence>
<dbReference type="InterPro" id="IPR017871">
    <property type="entry name" value="ABC_transporter-like_CS"/>
</dbReference>
<evidence type="ECO:0000256" key="1">
    <source>
        <dbReference type="ARBA" id="ARBA00004141"/>
    </source>
</evidence>
<dbReference type="SUPFAM" id="SSF52540">
    <property type="entry name" value="P-loop containing nucleoside triphosphate hydrolases"/>
    <property type="match status" value="1"/>
</dbReference>
<dbReference type="Pfam" id="PF00005">
    <property type="entry name" value="ABC_tran"/>
    <property type="match status" value="1"/>
</dbReference>
<comment type="subcellular location">
    <subcellularLocation>
        <location evidence="1">Membrane</location>
        <topology evidence="1">Multi-pass membrane protein</topology>
    </subcellularLocation>
</comment>
<keyword evidence="4 10" id="KW-0812">Transmembrane</keyword>
<name>A0A9P6TVJ2_9FUNG</name>
<feature type="transmembrane region" description="Helical" evidence="10">
    <location>
        <begin position="135"/>
        <end position="153"/>
    </location>
</feature>
<dbReference type="Gene3D" id="3.40.50.300">
    <property type="entry name" value="P-loop containing nucleotide triphosphate hydrolases"/>
    <property type="match status" value="1"/>
</dbReference>
<evidence type="ECO:0000313" key="14">
    <source>
        <dbReference type="Proteomes" id="UP000807716"/>
    </source>
</evidence>
<dbReference type="InterPro" id="IPR003439">
    <property type="entry name" value="ABC_transporter-like_ATP-bd"/>
</dbReference>
<dbReference type="PROSITE" id="PS50929">
    <property type="entry name" value="ABC_TM1F"/>
    <property type="match status" value="1"/>
</dbReference>
<dbReference type="SUPFAM" id="SSF90123">
    <property type="entry name" value="ABC transporter transmembrane region"/>
    <property type="match status" value="1"/>
</dbReference>
<dbReference type="AlphaFoldDB" id="A0A9P6TVJ2"/>
<evidence type="ECO:0000256" key="5">
    <source>
        <dbReference type="ARBA" id="ARBA00022741"/>
    </source>
</evidence>
<keyword evidence="5" id="KW-0547">Nucleotide-binding</keyword>
<dbReference type="EMBL" id="JAAAJB010001106">
    <property type="protein sequence ID" value="KAG0249016.1"/>
    <property type="molecule type" value="Genomic_DNA"/>
</dbReference>